<gene>
    <name evidence="2" type="ORF">mRhiFer1_009859</name>
</gene>
<sequence>MNPSPAPQTCFQPGLCPSVTEAGCCGRSWHHLCPSSSLQSSWAPFSDSSCISPPGTDLCGGGGHWASSCAPWSSGQPEGRPANGAEAQFSLGPILGWEQGWSRVAPRRGILSSGDGWKLQFLHPGQGRDRSQGWRIISSQYGKEGGRSTN</sequence>
<organism evidence="2 3">
    <name type="scientific">Rhinolophus ferrumequinum</name>
    <name type="common">Greater horseshoe bat</name>
    <dbReference type="NCBI Taxonomy" id="59479"/>
    <lineage>
        <taxon>Eukaryota</taxon>
        <taxon>Metazoa</taxon>
        <taxon>Chordata</taxon>
        <taxon>Craniata</taxon>
        <taxon>Vertebrata</taxon>
        <taxon>Euteleostomi</taxon>
        <taxon>Mammalia</taxon>
        <taxon>Eutheria</taxon>
        <taxon>Laurasiatheria</taxon>
        <taxon>Chiroptera</taxon>
        <taxon>Yinpterochiroptera</taxon>
        <taxon>Rhinolophoidea</taxon>
        <taxon>Rhinolophidae</taxon>
        <taxon>Rhinolophinae</taxon>
        <taxon>Rhinolophus</taxon>
    </lineage>
</organism>
<evidence type="ECO:0000313" key="2">
    <source>
        <dbReference type="EMBL" id="KAF6364734.1"/>
    </source>
</evidence>
<feature type="region of interest" description="Disordered" evidence="1">
    <location>
        <begin position="123"/>
        <end position="150"/>
    </location>
</feature>
<accession>A0A7J7YS70</accession>
<feature type="compositionally biased region" description="Polar residues" evidence="1">
    <location>
        <begin position="137"/>
        <end position="150"/>
    </location>
</feature>
<evidence type="ECO:0000256" key="1">
    <source>
        <dbReference type="SAM" id="MobiDB-lite"/>
    </source>
</evidence>
<reference evidence="2 3" key="1">
    <citation type="journal article" date="2020" name="Nature">
        <title>Six reference-quality genomes reveal evolution of bat adaptations.</title>
        <authorList>
            <person name="Jebb D."/>
            <person name="Huang Z."/>
            <person name="Pippel M."/>
            <person name="Hughes G.M."/>
            <person name="Lavrichenko K."/>
            <person name="Devanna P."/>
            <person name="Winkler S."/>
            <person name="Jermiin L.S."/>
            <person name="Skirmuntt E.C."/>
            <person name="Katzourakis A."/>
            <person name="Burkitt-Gray L."/>
            <person name="Ray D.A."/>
            <person name="Sullivan K.A.M."/>
            <person name="Roscito J.G."/>
            <person name="Kirilenko B.M."/>
            <person name="Davalos L.M."/>
            <person name="Corthals A.P."/>
            <person name="Power M.L."/>
            <person name="Jones G."/>
            <person name="Ransome R.D."/>
            <person name="Dechmann D.K.N."/>
            <person name="Locatelli A.G."/>
            <person name="Puechmaille S.J."/>
            <person name="Fedrigo O."/>
            <person name="Jarvis E.D."/>
            <person name="Hiller M."/>
            <person name="Vernes S.C."/>
            <person name="Myers E.W."/>
            <person name="Teeling E.C."/>
        </authorList>
    </citation>
    <scope>NUCLEOTIDE SEQUENCE [LARGE SCALE GENOMIC DNA]</scope>
    <source>
        <strain evidence="2">MRhiFer1</strain>
        <tissue evidence="2">Lung</tissue>
    </source>
</reference>
<dbReference type="AlphaFoldDB" id="A0A7J7YS70"/>
<comment type="caution">
    <text evidence="2">The sequence shown here is derived from an EMBL/GenBank/DDBJ whole genome shotgun (WGS) entry which is preliminary data.</text>
</comment>
<evidence type="ECO:0000313" key="3">
    <source>
        <dbReference type="Proteomes" id="UP000585614"/>
    </source>
</evidence>
<dbReference type="Proteomes" id="UP000585614">
    <property type="component" value="Unassembled WGS sequence"/>
</dbReference>
<name>A0A7J7YS70_RHIFE</name>
<proteinExistence type="predicted"/>
<dbReference type="EMBL" id="JACAGC010000005">
    <property type="protein sequence ID" value="KAF6364734.1"/>
    <property type="molecule type" value="Genomic_DNA"/>
</dbReference>
<protein>
    <submittedName>
        <fullName evidence="2">Uncharacterized protein</fullName>
    </submittedName>
</protein>